<dbReference type="InterPro" id="IPR005346">
    <property type="entry name" value="RnfH"/>
</dbReference>
<evidence type="ECO:0000313" key="4">
    <source>
        <dbReference type="Proteomes" id="UP000256774"/>
    </source>
</evidence>
<comment type="caution">
    <text evidence="3">The sequence shown here is derived from an EMBL/GenBank/DDBJ whole genome shotgun (WGS) entry which is preliminary data.</text>
</comment>
<reference evidence="3 4" key="1">
    <citation type="submission" date="2018-08" db="EMBL/GenBank/DDBJ databases">
        <title>Genomic Encyclopedia of Type Strains, Phase IV (KMG-IV): sequencing the most valuable type-strain genomes for metagenomic binning, comparative biology and taxonomic classification.</title>
        <authorList>
            <person name="Goeker M."/>
        </authorList>
    </citation>
    <scope>NUCLEOTIDE SEQUENCE [LARGE SCALE GENOMIC DNA]</scope>
    <source>
        <strain evidence="3 4">DSM 26022</strain>
    </source>
</reference>
<dbReference type="EMBL" id="QUNR01000001">
    <property type="protein sequence ID" value="REH39861.1"/>
    <property type="molecule type" value="Genomic_DNA"/>
</dbReference>
<proteinExistence type="inferred from homology"/>
<name>A0A3E0H7Z8_9GAMM</name>
<dbReference type="Gene3D" id="3.10.20.280">
    <property type="entry name" value="RnfH-like"/>
    <property type="match status" value="1"/>
</dbReference>
<evidence type="ECO:0000313" key="3">
    <source>
        <dbReference type="EMBL" id="REH39861.1"/>
    </source>
</evidence>
<gene>
    <name evidence="3" type="ORF">DFR26_0054</name>
</gene>
<dbReference type="HAMAP" id="MF_00460">
    <property type="entry name" value="UPF0125_RnfH"/>
    <property type="match status" value="1"/>
</dbReference>
<protein>
    <recommendedName>
        <fullName evidence="2">UPF0125 protein DFR26_0054</fullName>
    </recommendedName>
</protein>
<dbReference type="AlphaFoldDB" id="A0A3E0H7Z8"/>
<dbReference type="RefSeq" id="WP_116206954.1">
    <property type="nucleotide sequence ID" value="NZ_QUNR01000001.1"/>
</dbReference>
<keyword evidence="4" id="KW-1185">Reference proteome</keyword>
<organism evidence="3 4">
    <name type="scientific">Paraperlucidibaca baekdonensis</name>
    <dbReference type="NCBI Taxonomy" id="748120"/>
    <lineage>
        <taxon>Bacteria</taxon>
        <taxon>Pseudomonadati</taxon>
        <taxon>Pseudomonadota</taxon>
        <taxon>Gammaproteobacteria</taxon>
        <taxon>Moraxellales</taxon>
        <taxon>Moraxellaceae</taxon>
        <taxon>Paraperlucidibaca</taxon>
    </lineage>
</organism>
<comment type="similarity">
    <text evidence="1 2">Belongs to the UPF0125 (RnfH) family.</text>
</comment>
<evidence type="ECO:0000256" key="1">
    <source>
        <dbReference type="ARBA" id="ARBA00010645"/>
    </source>
</evidence>
<dbReference type="OrthoDB" id="9796575at2"/>
<accession>A0A3E0H7Z8</accession>
<evidence type="ECO:0000256" key="2">
    <source>
        <dbReference type="HAMAP-Rule" id="MF_00460"/>
    </source>
</evidence>
<dbReference type="InterPro" id="IPR016155">
    <property type="entry name" value="Mopterin_synth/thiamin_S_b"/>
</dbReference>
<dbReference type="PANTHER" id="PTHR37483">
    <property type="entry name" value="UPF0125 PROTEIN RATB"/>
    <property type="match status" value="1"/>
</dbReference>
<dbReference type="Pfam" id="PF03658">
    <property type="entry name" value="Ub-RnfH"/>
    <property type="match status" value="1"/>
</dbReference>
<sequence>MRVEIAYAEPQQQWLWAREVAEGTTLAALLDDAEIRAKCPDLMADDSPLAVGVWSKTVSEPSSYVLADGDRVEIYRPLTIDPKAARKARAEKAKAAR</sequence>
<dbReference type="InterPro" id="IPR037021">
    <property type="entry name" value="RnfH_sf"/>
</dbReference>
<dbReference type="SUPFAM" id="SSF54285">
    <property type="entry name" value="MoaD/ThiS"/>
    <property type="match status" value="1"/>
</dbReference>
<dbReference type="PANTHER" id="PTHR37483:SF1">
    <property type="entry name" value="UPF0125 PROTEIN RATB"/>
    <property type="match status" value="1"/>
</dbReference>
<dbReference type="Proteomes" id="UP000256774">
    <property type="component" value="Unassembled WGS sequence"/>
</dbReference>